<evidence type="ECO:0000313" key="1">
    <source>
        <dbReference type="EMBL" id="HHO74589.1"/>
    </source>
</evidence>
<proteinExistence type="predicted"/>
<name>A0A7C5SZV5_9AQUI</name>
<comment type="caution">
    <text evidence="1">The sequence shown here is derived from an EMBL/GenBank/DDBJ whole genome shotgun (WGS) entry which is preliminary data.</text>
</comment>
<gene>
    <name evidence="1" type="ORF">ENN04_08185</name>
</gene>
<accession>A0A7C5SZV5</accession>
<dbReference type="AlphaFoldDB" id="A0A7C5SZV5"/>
<organism evidence="1">
    <name type="scientific">Thermocrinis ruber</name>
    <dbReference type="NCBI Taxonomy" id="75906"/>
    <lineage>
        <taxon>Bacteria</taxon>
        <taxon>Pseudomonadati</taxon>
        <taxon>Aquificota</taxon>
        <taxon>Aquificia</taxon>
        <taxon>Aquificales</taxon>
        <taxon>Aquificaceae</taxon>
        <taxon>Thermocrinis</taxon>
    </lineage>
</organism>
<dbReference type="EMBL" id="DSAC01000101">
    <property type="protein sequence ID" value="HHO74589.1"/>
    <property type="molecule type" value="Genomic_DNA"/>
</dbReference>
<protein>
    <submittedName>
        <fullName evidence="1">Uncharacterized protein</fullName>
    </submittedName>
</protein>
<sequence length="111" mass="12893">MRHALELFLSVAKEYTDLTFGRSKDELISRSIKALRALREEDLEKVKKNKELSSGIEAFLERFASFVKEHPEDVETLIKLLSLFIKSPIPCKIRLINFSEVLIEDRRASQE</sequence>
<reference evidence="1" key="1">
    <citation type="journal article" date="2020" name="mSystems">
        <title>Genome- and Community-Level Interaction Insights into Carbon Utilization and Element Cycling Functions of Hydrothermarchaeota in Hydrothermal Sediment.</title>
        <authorList>
            <person name="Zhou Z."/>
            <person name="Liu Y."/>
            <person name="Xu W."/>
            <person name="Pan J."/>
            <person name="Luo Z.H."/>
            <person name="Li M."/>
        </authorList>
    </citation>
    <scope>NUCLEOTIDE SEQUENCE [LARGE SCALE GENOMIC DNA]</scope>
    <source>
        <strain evidence="1">SpSt-114</strain>
    </source>
</reference>